<evidence type="ECO:0000313" key="1">
    <source>
        <dbReference type="EMBL" id="CAI9949619.1"/>
    </source>
</evidence>
<keyword evidence="3" id="KW-1185">Reference proteome</keyword>
<accession>A0AA86Q055</accession>
<name>A0AA86Q055_9EUKA</name>
<protein>
    <submittedName>
        <fullName evidence="2">Hypothetical_protein</fullName>
    </submittedName>
</protein>
<dbReference type="Proteomes" id="UP001642409">
    <property type="component" value="Unassembled WGS sequence"/>
</dbReference>
<reference evidence="1" key="1">
    <citation type="submission" date="2023-06" db="EMBL/GenBank/DDBJ databases">
        <authorList>
            <person name="Kurt Z."/>
        </authorList>
    </citation>
    <scope>NUCLEOTIDE SEQUENCE</scope>
</reference>
<sequence>MFIAKAICLNEFLNFGQIKLRFPGIFHSNQSPRREEKIEGPLWGIDLWRGAKPLDVKFHQGQPEASGETQTTNYINLKYKIHFAKVNILYIQLKLFALISSKFVFIKIRIISVLFNVYHVQSKLRINQLKYSCFITKRIAEHIVVRILI</sequence>
<comment type="caution">
    <text evidence="1">The sequence shown here is derived from an EMBL/GenBank/DDBJ whole genome shotgun (WGS) entry which is preliminary data.</text>
</comment>
<organism evidence="1">
    <name type="scientific">Hexamita inflata</name>
    <dbReference type="NCBI Taxonomy" id="28002"/>
    <lineage>
        <taxon>Eukaryota</taxon>
        <taxon>Metamonada</taxon>
        <taxon>Diplomonadida</taxon>
        <taxon>Hexamitidae</taxon>
        <taxon>Hexamitinae</taxon>
        <taxon>Hexamita</taxon>
    </lineage>
</organism>
<gene>
    <name evidence="1" type="ORF">HINF_LOCUS37264</name>
    <name evidence="2" type="ORF">HINF_LOCUS54344</name>
</gene>
<evidence type="ECO:0000313" key="3">
    <source>
        <dbReference type="Proteomes" id="UP001642409"/>
    </source>
</evidence>
<evidence type="ECO:0000313" key="2">
    <source>
        <dbReference type="EMBL" id="CAL6070205.1"/>
    </source>
</evidence>
<proteinExistence type="predicted"/>
<dbReference type="EMBL" id="CATOUU010000802">
    <property type="protein sequence ID" value="CAI9949619.1"/>
    <property type="molecule type" value="Genomic_DNA"/>
</dbReference>
<dbReference type="AlphaFoldDB" id="A0AA86Q055"/>
<dbReference type="EMBL" id="CAXDID020000282">
    <property type="protein sequence ID" value="CAL6070205.1"/>
    <property type="molecule type" value="Genomic_DNA"/>
</dbReference>
<reference evidence="2 3" key="2">
    <citation type="submission" date="2024-07" db="EMBL/GenBank/DDBJ databases">
        <authorList>
            <person name="Akdeniz Z."/>
        </authorList>
    </citation>
    <scope>NUCLEOTIDE SEQUENCE [LARGE SCALE GENOMIC DNA]</scope>
</reference>